<protein>
    <submittedName>
        <fullName evidence="2">Nucleoside triphosphate pyrophosphohydrolase</fullName>
        <ecNumber evidence="2">3.6.1.9</ecNumber>
    </submittedName>
</protein>
<dbReference type="InterPro" id="IPR048015">
    <property type="entry name" value="NTP-PPase_MazG-like_N"/>
</dbReference>
<sequence length="263" mass="29874">MHTKEEKTAAFGRLLDIMDELREKCPWNAAQTMESIRPMTEEEVYELSDAIVRGDGHDICKEIGDLMYHLVFYARIAQEQGRFDIADSIEAECGKMVFRHPHVFGDGKGRQMTAKEIADTWELVKAKEKDGNKTVMSGIPDAMPAVLKAMSMQEKARGCGFDWERREDVWDKVQEEFGEVREACAEKDGDHVEEEFGDLMFAVINAARLYGVDPEKALGRTCTKFRRRFDYVEAEAKSRRGGLAGMTLAEMDALWDEAKSRGL</sequence>
<dbReference type="GO" id="GO:0046047">
    <property type="term" value="P:TTP catabolic process"/>
    <property type="evidence" value="ECO:0007669"/>
    <property type="project" value="TreeGrafter"/>
</dbReference>
<dbReference type="PANTHER" id="PTHR30522">
    <property type="entry name" value="NUCLEOSIDE TRIPHOSPHATE PYROPHOSPHOHYDROLASE"/>
    <property type="match status" value="1"/>
</dbReference>
<dbReference type="GO" id="GO:0006203">
    <property type="term" value="P:dGTP catabolic process"/>
    <property type="evidence" value="ECO:0007669"/>
    <property type="project" value="TreeGrafter"/>
</dbReference>
<dbReference type="InterPro" id="IPR048011">
    <property type="entry name" value="NTP-PPase_MazG-like_C"/>
</dbReference>
<dbReference type="GO" id="GO:0046076">
    <property type="term" value="P:dTTP catabolic process"/>
    <property type="evidence" value="ECO:0007669"/>
    <property type="project" value="TreeGrafter"/>
</dbReference>
<feature type="domain" description="NTP pyrophosphohydrolase MazG-like" evidence="1">
    <location>
        <begin position="31"/>
        <end position="104"/>
    </location>
</feature>
<dbReference type="Gene3D" id="1.10.287.1080">
    <property type="entry name" value="MazG-like"/>
    <property type="match status" value="2"/>
</dbReference>
<dbReference type="EMBL" id="DVLC01000143">
    <property type="protein sequence ID" value="HIT47798.1"/>
    <property type="molecule type" value="Genomic_DNA"/>
</dbReference>
<accession>A0A9D1KIC3</accession>
<dbReference type="GO" id="GO:0047429">
    <property type="term" value="F:nucleoside triphosphate diphosphatase activity"/>
    <property type="evidence" value="ECO:0007669"/>
    <property type="project" value="UniProtKB-EC"/>
</dbReference>
<dbReference type="GO" id="GO:0046052">
    <property type="term" value="P:UTP catabolic process"/>
    <property type="evidence" value="ECO:0007669"/>
    <property type="project" value="TreeGrafter"/>
</dbReference>
<evidence type="ECO:0000259" key="1">
    <source>
        <dbReference type="Pfam" id="PF03819"/>
    </source>
</evidence>
<dbReference type="AlphaFoldDB" id="A0A9D1KIC3"/>
<evidence type="ECO:0000313" key="2">
    <source>
        <dbReference type="EMBL" id="HIT47798.1"/>
    </source>
</evidence>
<dbReference type="SUPFAM" id="SSF101386">
    <property type="entry name" value="all-alpha NTP pyrophosphatases"/>
    <property type="match status" value="2"/>
</dbReference>
<dbReference type="EC" id="3.6.1.9" evidence="2"/>
<reference evidence="2" key="1">
    <citation type="submission" date="2020-10" db="EMBL/GenBank/DDBJ databases">
        <authorList>
            <person name="Gilroy R."/>
        </authorList>
    </citation>
    <scope>NUCLEOTIDE SEQUENCE</scope>
    <source>
        <strain evidence="2">ChiHecec2B26-709</strain>
    </source>
</reference>
<dbReference type="FunFam" id="1.10.287.1080:FF:000003">
    <property type="entry name" value="Nucleoside triphosphate pyrophosphohydrolase"/>
    <property type="match status" value="1"/>
</dbReference>
<organism evidence="2 3">
    <name type="scientific">Candidatus Cryptobacteroides merdipullorum</name>
    <dbReference type="NCBI Taxonomy" id="2840771"/>
    <lineage>
        <taxon>Bacteria</taxon>
        <taxon>Pseudomonadati</taxon>
        <taxon>Bacteroidota</taxon>
        <taxon>Bacteroidia</taxon>
        <taxon>Bacteroidales</taxon>
        <taxon>Candidatus Cryptobacteroides</taxon>
    </lineage>
</organism>
<keyword evidence="2" id="KW-0378">Hydrolase</keyword>
<evidence type="ECO:0000313" key="3">
    <source>
        <dbReference type="Proteomes" id="UP000886881"/>
    </source>
</evidence>
<dbReference type="Proteomes" id="UP000886881">
    <property type="component" value="Unassembled WGS sequence"/>
</dbReference>
<reference evidence="2" key="2">
    <citation type="journal article" date="2021" name="PeerJ">
        <title>Extensive microbial diversity within the chicken gut microbiome revealed by metagenomics and culture.</title>
        <authorList>
            <person name="Gilroy R."/>
            <person name="Ravi A."/>
            <person name="Getino M."/>
            <person name="Pursley I."/>
            <person name="Horton D.L."/>
            <person name="Alikhan N.F."/>
            <person name="Baker D."/>
            <person name="Gharbi K."/>
            <person name="Hall N."/>
            <person name="Watson M."/>
            <person name="Adriaenssens E.M."/>
            <person name="Foster-Nyarko E."/>
            <person name="Jarju S."/>
            <person name="Secka A."/>
            <person name="Antonio M."/>
            <person name="Oren A."/>
            <person name="Chaudhuri R.R."/>
            <person name="La Ragione R."/>
            <person name="Hildebrand F."/>
            <person name="Pallen M.J."/>
        </authorList>
    </citation>
    <scope>NUCLEOTIDE SEQUENCE</scope>
    <source>
        <strain evidence="2">ChiHecec2B26-709</strain>
    </source>
</reference>
<dbReference type="CDD" id="cd11528">
    <property type="entry name" value="NTP-PPase_MazG_Nterm"/>
    <property type="match status" value="1"/>
</dbReference>
<dbReference type="NCBIfam" id="NF007113">
    <property type="entry name" value="PRK09562.1"/>
    <property type="match status" value="1"/>
</dbReference>
<dbReference type="Pfam" id="PF03819">
    <property type="entry name" value="MazG"/>
    <property type="match status" value="2"/>
</dbReference>
<dbReference type="NCBIfam" id="TIGR00444">
    <property type="entry name" value="mazG"/>
    <property type="match status" value="1"/>
</dbReference>
<name>A0A9D1KIC3_9BACT</name>
<dbReference type="InterPro" id="IPR004518">
    <property type="entry name" value="MazG-like_dom"/>
</dbReference>
<proteinExistence type="predicted"/>
<feature type="domain" description="NTP pyrophosphohydrolase MazG-like" evidence="1">
    <location>
        <begin position="172"/>
        <end position="229"/>
    </location>
</feature>
<dbReference type="CDD" id="cd11529">
    <property type="entry name" value="NTP-PPase_MazG_Cterm"/>
    <property type="match status" value="1"/>
</dbReference>
<dbReference type="PANTHER" id="PTHR30522:SF0">
    <property type="entry name" value="NUCLEOSIDE TRIPHOSPHATE PYROPHOSPHOHYDROLASE"/>
    <property type="match status" value="1"/>
</dbReference>
<comment type="caution">
    <text evidence="2">The sequence shown here is derived from an EMBL/GenBank/DDBJ whole genome shotgun (WGS) entry which is preliminary data.</text>
</comment>
<dbReference type="GO" id="GO:0046081">
    <property type="term" value="P:dUTP catabolic process"/>
    <property type="evidence" value="ECO:0007669"/>
    <property type="project" value="TreeGrafter"/>
</dbReference>
<dbReference type="GO" id="GO:0046061">
    <property type="term" value="P:dATP catabolic process"/>
    <property type="evidence" value="ECO:0007669"/>
    <property type="project" value="TreeGrafter"/>
</dbReference>
<gene>
    <name evidence="2" type="primary">mazG</name>
    <name evidence="2" type="ORF">IAC35_08100</name>
</gene>
<dbReference type="InterPro" id="IPR011551">
    <property type="entry name" value="NTP_PyrPHydrolase_MazG"/>
</dbReference>